<protein>
    <submittedName>
        <fullName evidence="8">AAA_lid_3 domain-containing protein</fullName>
    </submittedName>
</protein>
<dbReference type="AlphaFoldDB" id="A0A0R3SFA0"/>
<reference evidence="6 7" key="2">
    <citation type="submission" date="2018-11" db="EMBL/GenBank/DDBJ databases">
        <authorList>
            <consortium name="Pathogen Informatics"/>
        </authorList>
    </citation>
    <scope>NUCLEOTIDE SEQUENCE [LARGE SCALE GENOMIC DNA]</scope>
</reference>
<dbReference type="InterPro" id="IPR041569">
    <property type="entry name" value="AAA_lid_3"/>
</dbReference>
<dbReference type="OrthoDB" id="5334845at2759"/>
<evidence type="ECO:0000313" key="8">
    <source>
        <dbReference type="WBParaSite" id="HDID_0000350101-mRNA-1"/>
    </source>
</evidence>
<dbReference type="Proteomes" id="UP000274504">
    <property type="component" value="Unassembled WGS sequence"/>
</dbReference>
<dbReference type="InterPro" id="IPR015415">
    <property type="entry name" value="Spast_Vps4_C"/>
</dbReference>
<dbReference type="FunFam" id="1.10.8.60:FF:000025">
    <property type="entry name" value="Katanin p60 ATPase-containing subunit A1"/>
    <property type="match status" value="1"/>
</dbReference>
<evidence type="ECO:0000256" key="1">
    <source>
        <dbReference type="ARBA" id="ARBA00006914"/>
    </source>
</evidence>
<dbReference type="Pfam" id="PF09336">
    <property type="entry name" value="Vps4_C"/>
    <property type="match status" value="1"/>
</dbReference>
<accession>A0A0R3SFA0</accession>
<dbReference type="GO" id="GO:0005524">
    <property type="term" value="F:ATP binding"/>
    <property type="evidence" value="ECO:0007669"/>
    <property type="project" value="UniProtKB-KW"/>
</dbReference>
<sequence>MCNVFWNDSNNLFFPSLPIFAYSVTGRLALLQLSLREVALDGDVNFEEIAAKLDGYSGADITNVCRDASMMSMRRAIEGLSVEEIKNLRTADLNLPTRMQDFEEAISRVSKSVSAADIEKYERWMQEFGAA</sequence>
<gene>
    <name evidence="6" type="ORF">HDID_LOCUS3499</name>
</gene>
<evidence type="ECO:0000256" key="3">
    <source>
        <dbReference type="ARBA" id="ARBA00022840"/>
    </source>
</evidence>
<dbReference type="GO" id="GO:0015630">
    <property type="term" value="C:microtubule cytoskeleton"/>
    <property type="evidence" value="ECO:0007669"/>
    <property type="project" value="TreeGrafter"/>
</dbReference>
<feature type="domain" description="Spastin/Vps4 C-terminal" evidence="4">
    <location>
        <begin position="95"/>
        <end position="129"/>
    </location>
</feature>
<evidence type="ECO:0000259" key="5">
    <source>
        <dbReference type="Pfam" id="PF17862"/>
    </source>
</evidence>
<evidence type="ECO:0000259" key="4">
    <source>
        <dbReference type="Pfam" id="PF09336"/>
    </source>
</evidence>
<dbReference type="PANTHER" id="PTHR23074">
    <property type="entry name" value="AAA DOMAIN-CONTAINING"/>
    <property type="match status" value="1"/>
</dbReference>
<dbReference type="GO" id="GO:0016887">
    <property type="term" value="F:ATP hydrolysis activity"/>
    <property type="evidence" value="ECO:0007669"/>
    <property type="project" value="TreeGrafter"/>
</dbReference>
<dbReference type="InterPro" id="IPR050304">
    <property type="entry name" value="MT-severing_AAA_ATPase"/>
</dbReference>
<dbReference type="Pfam" id="PF17862">
    <property type="entry name" value="AAA_lid_3"/>
    <property type="match status" value="1"/>
</dbReference>
<dbReference type="SUPFAM" id="SSF52540">
    <property type="entry name" value="P-loop containing nucleoside triphosphate hydrolases"/>
    <property type="match status" value="1"/>
</dbReference>
<comment type="similarity">
    <text evidence="1">Belongs to the AAA ATPase family.</text>
</comment>
<keyword evidence="2" id="KW-0547">Nucleotide-binding</keyword>
<organism evidence="8">
    <name type="scientific">Hymenolepis diminuta</name>
    <name type="common">Rat tapeworm</name>
    <dbReference type="NCBI Taxonomy" id="6216"/>
    <lineage>
        <taxon>Eukaryota</taxon>
        <taxon>Metazoa</taxon>
        <taxon>Spiralia</taxon>
        <taxon>Lophotrochozoa</taxon>
        <taxon>Platyhelminthes</taxon>
        <taxon>Cestoda</taxon>
        <taxon>Eucestoda</taxon>
        <taxon>Cyclophyllidea</taxon>
        <taxon>Hymenolepididae</taxon>
        <taxon>Hymenolepis</taxon>
    </lineage>
</organism>
<dbReference type="InterPro" id="IPR027417">
    <property type="entry name" value="P-loop_NTPase"/>
</dbReference>
<feature type="domain" description="AAA ATPase AAA+ lid" evidence="5">
    <location>
        <begin position="43"/>
        <end position="84"/>
    </location>
</feature>
<evidence type="ECO:0000313" key="7">
    <source>
        <dbReference type="Proteomes" id="UP000274504"/>
    </source>
</evidence>
<name>A0A0R3SFA0_HYMDI</name>
<dbReference type="Gene3D" id="1.10.8.60">
    <property type="match status" value="1"/>
</dbReference>
<dbReference type="EMBL" id="UYSG01001076">
    <property type="protein sequence ID" value="VDL34035.1"/>
    <property type="molecule type" value="Genomic_DNA"/>
</dbReference>
<keyword evidence="3" id="KW-0067">ATP-binding</keyword>
<dbReference type="PANTHER" id="PTHR23074:SF19">
    <property type="entry name" value="KATANIN P60 ATPASE-CONTAINING SUBUNIT A1"/>
    <property type="match status" value="1"/>
</dbReference>
<evidence type="ECO:0000256" key="2">
    <source>
        <dbReference type="ARBA" id="ARBA00022741"/>
    </source>
</evidence>
<proteinExistence type="inferred from homology"/>
<dbReference type="WBParaSite" id="HDID_0000350101-mRNA-1">
    <property type="protein sequence ID" value="HDID_0000350101-mRNA-1"/>
    <property type="gene ID" value="HDID_0000350101"/>
</dbReference>
<evidence type="ECO:0000313" key="6">
    <source>
        <dbReference type="EMBL" id="VDL34035.1"/>
    </source>
</evidence>
<dbReference type="STRING" id="6216.A0A0R3SFA0"/>
<dbReference type="GO" id="GO:0051013">
    <property type="term" value="P:microtubule severing"/>
    <property type="evidence" value="ECO:0007669"/>
    <property type="project" value="TreeGrafter"/>
</dbReference>
<reference evidence="8" key="1">
    <citation type="submission" date="2017-02" db="UniProtKB">
        <authorList>
            <consortium name="WormBaseParasite"/>
        </authorList>
    </citation>
    <scope>IDENTIFICATION</scope>
</reference>